<dbReference type="Proteomes" id="UP000031192">
    <property type="component" value="Unassembled WGS sequence"/>
</dbReference>
<dbReference type="HOGENOM" id="CLU_758833_0_0_1"/>
<accession>A0A0B4GEJ8</accession>
<reference evidence="3 4" key="1">
    <citation type="journal article" date="2014" name="Proc. Natl. Acad. Sci. U.S.A.">
        <title>Trajectory and genomic determinants of fungal-pathogen speciation and host adaptation.</title>
        <authorList>
            <person name="Hu X."/>
            <person name="Xiao G."/>
            <person name="Zheng P."/>
            <person name="Shang Y."/>
            <person name="Su Y."/>
            <person name="Zhang X."/>
            <person name="Liu X."/>
            <person name="Zhan S."/>
            <person name="St Leger R.J."/>
            <person name="Wang C."/>
        </authorList>
    </citation>
    <scope>NUCLEOTIDE SEQUENCE [LARGE SCALE GENOMIC DNA]</scope>
    <source>
        <strain evidence="3 4">ARSEF 977</strain>
    </source>
</reference>
<dbReference type="SUPFAM" id="SSF56988">
    <property type="entry name" value="Anthrax protective antigen"/>
    <property type="match status" value="1"/>
</dbReference>
<feature type="signal peptide" evidence="1">
    <location>
        <begin position="1"/>
        <end position="21"/>
    </location>
</feature>
<keyword evidence="1" id="KW-0732">Signal</keyword>
<gene>
    <name evidence="3" type="ORF">MGU_07476</name>
</gene>
<feature type="chain" id="PRO_5002104739" evidence="1">
    <location>
        <begin position="22"/>
        <end position="412"/>
    </location>
</feature>
<dbReference type="Pfam" id="PF10528">
    <property type="entry name" value="GLEYA"/>
    <property type="match status" value="1"/>
</dbReference>
<dbReference type="PROSITE" id="PS51820">
    <property type="entry name" value="PA14"/>
    <property type="match status" value="1"/>
</dbReference>
<dbReference type="EMBL" id="AZNH01000031">
    <property type="protein sequence ID" value="KID85420.1"/>
    <property type="molecule type" value="Genomic_DNA"/>
</dbReference>
<dbReference type="InterPro" id="IPR037524">
    <property type="entry name" value="PA14/GLEYA"/>
</dbReference>
<dbReference type="InterPro" id="IPR018871">
    <property type="entry name" value="GLEYA_adhesin_domain"/>
</dbReference>
<organism evidence="3 4">
    <name type="scientific">Metarhizium guizhouense (strain ARSEF 977)</name>
    <dbReference type="NCBI Taxonomy" id="1276136"/>
    <lineage>
        <taxon>Eukaryota</taxon>
        <taxon>Fungi</taxon>
        <taxon>Dikarya</taxon>
        <taxon>Ascomycota</taxon>
        <taxon>Pezizomycotina</taxon>
        <taxon>Sordariomycetes</taxon>
        <taxon>Hypocreomycetidae</taxon>
        <taxon>Hypocreales</taxon>
        <taxon>Clavicipitaceae</taxon>
        <taxon>Metarhizium</taxon>
    </lineage>
</organism>
<dbReference type="OrthoDB" id="4937202at2759"/>
<sequence>MHQHLLSTAYLVVSAFRVILAQDFNLESLLPRHKSPLLGDICKSLRTACDIAEFPASIEKLCDEYCESEIAASDLKGRLCKDFRKYIESLGKCANDARSTVNKQCKDKCRCSKDDDCDINQVCKDHACNPKVCHNHRECNGQICKYNKCTPCKSNRDCDFRPHLQCTDGKCLPHVALPPKCTKNSDCRSGLVCRDGDCRQCRADSECHKDMICSNDHCMPKPPTCGQPGFDWAEWRGPLSWNSVKSPPFTEYDPTVFKSQRPEHGGRTNTLLIDNPEDLYGQTIDINLASVIHQGFLLAPETGNYTFIFGQADDIVLVWLGENAFRGWTRANADIERTYIPPPGDETRTTRHLEQGTYYPIRVAWGDKGGNTAMSVRIMAPNGTELTGQNGGYFRTEACDGSYDKFPPYGRS</sequence>
<proteinExistence type="predicted"/>
<dbReference type="AlphaFoldDB" id="A0A0B4GEJ8"/>
<evidence type="ECO:0000313" key="4">
    <source>
        <dbReference type="Proteomes" id="UP000031192"/>
    </source>
</evidence>
<protein>
    <submittedName>
        <fullName evidence="3">GLEYA domain-containing protein</fullName>
    </submittedName>
</protein>
<dbReference type="Gene3D" id="2.60.120.1560">
    <property type="match status" value="1"/>
</dbReference>
<name>A0A0B4GEJ8_METGA</name>
<keyword evidence="4" id="KW-1185">Reference proteome</keyword>
<comment type="caution">
    <text evidence="3">The sequence shown here is derived from an EMBL/GenBank/DDBJ whole genome shotgun (WGS) entry which is preliminary data.</text>
</comment>
<evidence type="ECO:0000259" key="2">
    <source>
        <dbReference type="PROSITE" id="PS51820"/>
    </source>
</evidence>
<evidence type="ECO:0000313" key="3">
    <source>
        <dbReference type="EMBL" id="KID85420.1"/>
    </source>
</evidence>
<feature type="domain" description="PA14" evidence="2">
    <location>
        <begin position="225"/>
        <end position="392"/>
    </location>
</feature>
<evidence type="ECO:0000256" key="1">
    <source>
        <dbReference type="SAM" id="SignalP"/>
    </source>
</evidence>